<dbReference type="EMBL" id="BAAATD010000011">
    <property type="protein sequence ID" value="GAA2623764.1"/>
    <property type="molecule type" value="Genomic_DNA"/>
</dbReference>
<keyword evidence="7 8" id="KW-0472">Membrane</keyword>
<dbReference type="InterPro" id="IPR050297">
    <property type="entry name" value="LipidA_mod_glycosyltrf_83"/>
</dbReference>
<accession>A0ABP6CT21</accession>
<feature type="transmembrane region" description="Helical" evidence="8">
    <location>
        <begin position="96"/>
        <end position="117"/>
    </location>
</feature>
<comment type="caution">
    <text evidence="10">The sequence shown here is derived from an EMBL/GenBank/DDBJ whole genome shotgun (WGS) entry which is preliminary data.</text>
</comment>
<dbReference type="PANTHER" id="PTHR33908">
    <property type="entry name" value="MANNOSYLTRANSFERASE YKCB-RELATED"/>
    <property type="match status" value="1"/>
</dbReference>
<name>A0ABP6CT21_9ACTN</name>
<keyword evidence="4" id="KW-0808">Transferase</keyword>
<dbReference type="Pfam" id="PF13231">
    <property type="entry name" value="PMT_2"/>
    <property type="match status" value="1"/>
</dbReference>
<evidence type="ECO:0000256" key="2">
    <source>
        <dbReference type="ARBA" id="ARBA00022475"/>
    </source>
</evidence>
<evidence type="ECO:0000256" key="3">
    <source>
        <dbReference type="ARBA" id="ARBA00022676"/>
    </source>
</evidence>
<evidence type="ECO:0000256" key="4">
    <source>
        <dbReference type="ARBA" id="ARBA00022679"/>
    </source>
</evidence>
<evidence type="ECO:0000256" key="8">
    <source>
        <dbReference type="SAM" id="Phobius"/>
    </source>
</evidence>
<evidence type="ECO:0000256" key="6">
    <source>
        <dbReference type="ARBA" id="ARBA00022989"/>
    </source>
</evidence>
<comment type="subcellular location">
    <subcellularLocation>
        <location evidence="1">Cell membrane</location>
        <topology evidence="1">Multi-pass membrane protein</topology>
    </subcellularLocation>
</comment>
<gene>
    <name evidence="10" type="ORF">GCM10010411_70010</name>
</gene>
<organism evidence="10 11">
    <name type="scientific">Actinomadura fulvescens</name>
    <dbReference type="NCBI Taxonomy" id="46160"/>
    <lineage>
        <taxon>Bacteria</taxon>
        <taxon>Bacillati</taxon>
        <taxon>Actinomycetota</taxon>
        <taxon>Actinomycetes</taxon>
        <taxon>Streptosporangiales</taxon>
        <taxon>Thermomonosporaceae</taxon>
        <taxon>Actinomadura</taxon>
    </lineage>
</organism>
<feature type="transmembrane region" description="Helical" evidence="8">
    <location>
        <begin position="342"/>
        <end position="360"/>
    </location>
</feature>
<feature type="transmembrane region" description="Helical" evidence="8">
    <location>
        <begin position="320"/>
        <end position="336"/>
    </location>
</feature>
<keyword evidence="5 8" id="KW-0812">Transmembrane</keyword>
<sequence length="492" mass="53881">MAAGSCLADRVLRGRARSEGLPWSWFVPLLPAVTALLVTGWRLGTPTYWRDETATITVARRSPGEIVDLLGTIDAVHGLYYLLMHPVVTLFGTGEVATRLPSVLAAAVAAAMTALIGARVADRFVGLVAGLLVAVSPAISRYAQECRQYMLATALAAVATYLLVRALERGDRRWFAAYAVSIALLGWLQIFCLLLLPAHAVTVATTRERTLPLIRRWLVSVAFPLAATVPLVLVALPQRRLQVEWISEPDRGAVELLLKMVSGSSWSIVPVLVLLGLALVRPVRPAGPVDPRWTAAAWALLPPAILLGASFVVPSYVFRYVLFCVPAMALMIGLALRRLPVWAAGPVALALALAAVPMHLDVREPDARIDDTRSLAALLREHQAPGDAIVFSDQRFRRVTAPYPDAYRGLNDLALARTGAATGTIDGKEVRPAELARRLATVDRVWFVWRRFVSAAPVDKAKFRLITRDRDGFRKVVRYRYKGGTVTLYERR</sequence>
<reference evidence="11" key="1">
    <citation type="journal article" date="2019" name="Int. J. Syst. Evol. Microbiol.">
        <title>The Global Catalogue of Microorganisms (GCM) 10K type strain sequencing project: providing services to taxonomists for standard genome sequencing and annotation.</title>
        <authorList>
            <consortium name="The Broad Institute Genomics Platform"/>
            <consortium name="The Broad Institute Genome Sequencing Center for Infectious Disease"/>
            <person name="Wu L."/>
            <person name="Ma J."/>
        </authorList>
    </citation>
    <scope>NUCLEOTIDE SEQUENCE [LARGE SCALE GENOMIC DNA]</scope>
    <source>
        <strain evidence="11">JCM 6833</strain>
    </source>
</reference>
<dbReference type="InterPro" id="IPR038731">
    <property type="entry name" value="RgtA/B/C-like"/>
</dbReference>
<evidence type="ECO:0000313" key="11">
    <source>
        <dbReference type="Proteomes" id="UP001501509"/>
    </source>
</evidence>
<proteinExistence type="predicted"/>
<evidence type="ECO:0000256" key="7">
    <source>
        <dbReference type="ARBA" id="ARBA00023136"/>
    </source>
</evidence>
<evidence type="ECO:0000313" key="10">
    <source>
        <dbReference type="EMBL" id="GAA2623764.1"/>
    </source>
</evidence>
<feature type="transmembrane region" description="Helical" evidence="8">
    <location>
        <begin position="217"/>
        <end position="236"/>
    </location>
</feature>
<dbReference type="Proteomes" id="UP001501509">
    <property type="component" value="Unassembled WGS sequence"/>
</dbReference>
<keyword evidence="2" id="KW-1003">Cell membrane</keyword>
<evidence type="ECO:0000259" key="9">
    <source>
        <dbReference type="Pfam" id="PF13231"/>
    </source>
</evidence>
<keyword evidence="3" id="KW-0328">Glycosyltransferase</keyword>
<feature type="transmembrane region" description="Helical" evidence="8">
    <location>
        <begin position="124"/>
        <end position="143"/>
    </location>
</feature>
<evidence type="ECO:0000256" key="1">
    <source>
        <dbReference type="ARBA" id="ARBA00004651"/>
    </source>
</evidence>
<feature type="domain" description="Glycosyltransferase RgtA/B/C/D-like" evidence="9">
    <location>
        <begin position="83"/>
        <end position="231"/>
    </location>
</feature>
<protein>
    <recommendedName>
        <fullName evidence="9">Glycosyltransferase RgtA/B/C/D-like domain-containing protein</fullName>
    </recommendedName>
</protein>
<feature type="transmembrane region" description="Helical" evidence="8">
    <location>
        <begin position="149"/>
        <end position="167"/>
    </location>
</feature>
<feature type="transmembrane region" description="Helical" evidence="8">
    <location>
        <begin position="256"/>
        <end position="280"/>
    </location>
</feature>
<feature type="transmembrane region" description="Helical" evidence="8">
    <location>
        <begin position="23"/>
        <end position="45"/>
    </location>
</feature>
<evidence type="ECO:0000256" key="5">
    <source>
        <dbReference type="ARBA" id="ARBA00022692"/>
    </source>
</evidence>
<keyword evidence="11" id="KW-1185">Reference proteome</keyword>
<keyword evidence="6 8" id="KW-1133">Transmembrane helix</keyword>
<feature type="transmembrane region" description="Helical" evidence="8">
    <location>
        <begin position="174"/>
        <end position="197"/>
    </location>
</feature>
<feature type="transmembrane region" description="Helical" evidence="8">
    <location>
        <begin position="292"/>
        <end position="313"/>
    </location>
</feature>
<dbReference type="PANTHER" id="PTHR33908:SF3">
    <property type="entry name" value="UNDECAPRENYL PHOSPHATE-ALPHA-4-AMINO-4-DEOXY-L-ARABINOSE ARABINOSYL TRANSFERASE"/>
    <property type="match status" value="1"/>
</dbReference>